<dbReference type="PROSITE" id="PS50192">
    <property type="entry name" value="T_SNARE"/>
    <property type="match status" value="1"/>
</dbReference>
<reference evidence="6 7" key="1">
    <citation type="submission" date="2018-10" db="EMBL/GenBank/DDBJ databases">
        <title>Co-occurring genomic capacity for anaerobic methane metabolism and dissimilatory sulfite reduction discovered in the Korarchaeota.</title>
        <authorList>
            <person name="Mckay L.J."/>
            <person name="Dlakic M."/>
            <person name="Fields M.W."/>
            <person name="Delmont T.O."/>
            <person name="Eren A.M."/>
            <person name="Jay Z.J."/>
            <person name="Klingelsmith K.B."/>
            <person name="Rusch D.B."/>
            <person name="Inskeep W.P."/>
        </authorList>
    </citation>
    <scope>NUCLEOTIDE SEQUENCE [LARGE SCALE GENOMIC DNA]</scope>
    <source>
        <strain evidence="6 7">MDKW</strain>
    </source>
</reference>
<dbReference type="GO" id="GO:0003998">
    <property type="term" value="F:acylphosphatase activity"/>
    <property type="evidence" value="ECO:0007669"/>
    <property type="project" value="UniProtKB-EC"/>
</dbReference>
<evidence type="ECO:0000256" key="1">
    <source>
        <dbReference type="PROSITE-ProRule" id="PRU00520"/>
    </source>
</evidence>
<dbReference type="OrthoDB" id="146788at2157"/>
<organism evidence="6 7">
    <name type="scientific">Candidatus Methanodesulfokora washburnensis</name>
    <dbReference type="NCBI Taxonomy" id="2478471"/>
    <lineage>
        <taxon>Archaea</taxon>
        <taxon>Thermoproteota</taxon>
        <taxon>Candidatus Korarchaeia</taxon>
        <taxon>Candidatus Korarchaeia incertae sedis</taxon>
        <taxon>Candidatus Methanodesulfokora</taxon>
    </lineage>
</organism>
<dbReference type="AlphaFoldDB" id="A0A3R9RQ14"/>
<comment type="catalytic activity">
    <reaction evidence="1">
        <text>an acyl phosphate + H2O = a carboxylate + phosphate + H(+)</text>
        <dbReference type="Rhea" id="RHEA:14965"/>
        <dbReference type="ChEBI" id="CHEBI:15377"/>
        <dbReference type="ChEBI" id="CHEBI:15378"/>
        <dbReference type="ChEBI" id="CHEBI:29067"/>
        <dbReference type="ChEBI" id="CHEBI:43474"/>
        <dbReference type="ChEBI" id="CHEBI:59918"/>
        <dbReference type="EC" id="3.6.1.7"/>
    </reaction>
</comment>
<dbReference type="Pfam" id="PF00708">
    <property type="entry name" value="Acylphosphatase"/>
    <property type="match status" value="1"/>
</dbReference>
<feature type="domain" description="T-SNARE coiled-coil homology" evidence="4">
    <location>
        <begin position="116"/>
        <end position="178"/>
    </location>
</feature>
<evidence type="ECO:0000256" key="3">
    <source>
        <dbReference type="SAM" id="Coils"/>
    </source>
</evidence>
<dbReference type="SUPFAM" id="SSF54975">
    <property type="entry name" value="Acylphosphatase/BLUF domain-like"/>
    <property type="match status" value="1"/>
</dbReference>
<gene>
    <name evidence="6" type="ORF">D6D85_05520</name>
</gene>
<protein>
    <recommendedName>
        <fullName evidence="1">acylphosphatase</fullName>
        <ecNumber evidence="1">3.6.1.7</ecNumber>
    </recommendedName>
</protein>
<keyword evidence="3" id="KW-0175">Coiled coil</keyword>
<dbReference type="InterPro" id="IPR001792">
    <property type="entry name" value="Acylphosphatase-like_dom"/>
</dbReference>
<dbReference type="Proteomes" id="UP000277582">
    <property type="component" value="Unassembled WGS sequence"/>
</dbReference>
<dbReference type="InterPro" id="IPR036046">
    <property type="entry name" value="Acylphosphatase-like_dom_sf"/>
</dbReference>
<feature type="domain" description="Acylphosphatase-like" evidence="5">
    <location>
        <begin position="3"/>
        <end position="97"/>
    </location>
</feature>
<keyword evidence="7" id="KW-1185">Reference proteome</keyword>
<sequence length="247" mass="28791">MPRKRIVITGNVHDVGYRPFLLGIAGFLGIERFYADNIVIDGKQAVEILIDSSEDKISAFIDLIERKKPEAAVVESIQVEDYSGNVMEMESYYRYLTALQLEKIVTYGGQMLKKQDLMLEKQDLMLEKQDEMLKKQGEMSGKMDKMLEKQDQMLEKMDKMLEKQDLMLEKQDEFSGKMDKMLEKQDETIKAIREEGRKTRKRISSSTKLISSKLDNITYLLEERFKRLEEEVERIKKALIKAGIDIQ</sequence>
<comment type="similarity">
    <text evidence="2">Belongs to the acylphosphatase family.</text>
</comment>
<evidence type="ECO:0000256" key="2">
    <source>
        <dbReference type="RuleBase" id="RU004168"/>
    </source>
</evidence>
<dbReference type="EMBL" id="RCOS01000068">
    <property type="protein sequence ID" value="RSN75789.1"/>
    <property type="molecule type" value="Genomic_DNA"/>
</dbReference>
<comment type="caution">
    <text evidence="6">The sequence shown here is derived from an EMBL/GenBank/DDBJ whole genome shotgun (WGS) entry which is preliminary data.</text>
</comment>
<keyword evidence="1" id="KW-0378">Hydrolase</keyword>
<evidence type="ECO:0000313" key="7">
    <source>
        <dbReference type="Proteomes" id="UP000277582"/>
    </source>
</evidence>
<feature type="active site" evidence="1">
    <location>
        <position position="18"/>
    </location>
</feature>
<evidence type="ECO:0000259" key="4">
    <source>
        <dbReference type="PROSITE" id="PS50192"/>
    </source>
</evidence>
<dbReference type="RefSeq" id="WP_125671031.1">
    <property type="nucleotide sequence ID" value="NZ_RCOS01000068.1"/>
</dbReference>
<accession>A0A3R9RQ14</accession>
<dbReference type="InterPro" id="IPR000727">
    <property type="entry name" value="T_SNARE_dom"/>
</dbReference>
<evidence type="ECO:0000259" key="5">
    <source>
        <dbReference type="PROSITE" id="PS51160"/>
    </source>
</evidence>
<name>A0A3R9RQ14_9CREN</name>
<dbReference type="PROSITE" id="PS51160">
    <property type="entry name" value="ACYLPHOSPHATASE_3"/>
    <property type="match status" value="1"/>
</dbReference>
<dbReference type="Gene3D" id="3.30.70.100">
    <property type="match status" value="1"/>
</dbReference>
<feature type="coiled-coil region" evidence="3">
    <location>
        <begin position="218"/>
        <end position="245"/>
    </location>
</feature>
<dbReference type="EC" id="3.6.1.7" evidence="1"/>
<proteinExistence type="inferred from homology"/>
<evidence type="ECO:0000313" key="6">
    <source>
        <dbReference type="EMBL" id="RSN75789.1"/>
    </source>
</evidence>
<feature type="active site" evidence="1">
    <location>
        <position position="37"/>
    </location>
</feature>